<dbReference type="Proteomes" id="UP000503144">
    <property type="component" value="Chromosome"/>
</dbReference>
<dbReference type="EMBL" id="CP051204">
    <property type="protein sequence ID" value="QJB39722.1"/>
    <property type="molecule type" value="Genomic_DNA"/>
</dbReference>
<sequence length="459" mass="50005">MADEILLIPIPELPPAPASWTLDWPLAIGNPTTKRSHRATATEFAERLVEQGAFADIRNTKFYVAGRENPGDPAVGDSQITDASLQGYSLQQVDLRGIGPLIPGQDYLFNGIDTVTFNSLDPENPGPYSFNSGDVIAVSFEPRISSIVAAPGSIGKGYTAEKRHTSSGNILPDDFFKMHVIVATGAPVNLVLPPGSNYPQGVRLTIVTNMVNTCQSTIRTAPGDIVFLTPTGVDEFILGFDEQATLVWFDDGNGTKGWQVDYISPSYKDVGLWFLSYLPVPNSIPFDGRTISKLQYPRAKKLVAKLQELYLDAVVDFATWESDPFEHRTKWATEEDSDNIIVPDWQGLFARVLPGARSGIDQDRGDNKSVPGSFEGFAMKKHNHTSDTRFNKLGARASDVDGTGTPTAIDNVNPDSEYRVGIMQWPGGTLWNAATIKDVGESEFETRSINGGLPAYGCI</sequence>
<proteinExistence type="predicted"/>
<name>A0ABX6LI91_9BACT</name>
<gene>
    <name evidence="1" type="ORF">HF324_18410</name>
</gene>
<evidence type="ECO:0000313" key="2">
    <source>
        <dbReference type="Proteomes" id="UP000503144"/>
    </source>
</evidence>
<protein>
    <submittedName>
        <fullName evidence="1">Uncharacterized protein</fullName>
    </submittedName>
</protein>
<reference evidence="1" key="1">
    <citation type="submission" date="2020-09" db="EMBL/GenBank/DDBJ databases">
        <authorList>
            <person name="Kittiwongwattana C."/>
        </authorList>
    </citation>
    <scope>NUCLEOTIDE SEQUENCE</scope>
    <source>
        <strain evidence="1">1303</strain>
    </source>
</reference>
<accession>A0ABX6LI91</accession>
<organism evidence="1 2">
    <name type="scientific">Chitinophaga oryzae</name>
    <dbReference type="NCBI Taxonomy" id="2725414"/>
    <lineage>
        <taxon>Bacteria</taxon>
        <taxon>Pseudomonadati</taxon>
        <taxon>Bacteroidota</taxon>
        <taxon>Chitinophagia</taxon>
        <taxon>Chitinophagales</taxon>
        <taxon>Chitinophagaceae</taxon>
        <taxon>Chitinophaga</taxon>
    </lineage>
</organism>
<evidence type="ECO:0000313" key="1">
    <source>
        <dbReference type="EMBL" id="QJB39722.1"/>
    </source>
</evidence>
<dbReference type="RefSeq" id="WP_168861320.1">
    <property type="nucleotide sequence ID" value="NZ_CP051204.2"/>
</dbReference>
<keyword evidence="2" id="KW-1185">Reference proteome</keyword>